<evidence type="ECO:0000313" key="2">
    <source>
        <dbReference type="Proteomes" id="UP001374535"/>
    </source>
</evidence>
<gene>
    <name evidence="1" type="ORF">V8G54_012649</name>
</gene>
<sequence>MVAPIAVSSPKSTLLQNPIYLGDSSSSFFGGSLKGLCLHQKPRPQRRDFSNLAVASASATPSVTKSNSGCEGLYMAIRTRAGIRLQQCFHKHKNDCYQTQIWGLMGSCSHSTN</sequence>
<keyword evidence="2" id="KW-1185">Reference proteome</keyword>
<evidence type="ECO:0000313" key="1">
    <source>
        <dbReference type="EMBL" id="WVZ15083.1"/>
    </source>
</evidence>
<dbReference type="EMBL" id="CP144697">
    <property type="protein sequence ID" value="WVZ15083.1"/>
    <property type="molecule type" value="Genomic_DNA"/>
</dbReference>
<name>A0AAQ3NV50_VIGMU</name>
<reference evidence="1 2" key="1">
    <citation type="journal article" date="2023" name="Life. Sci Alliance">
        <title>Evolutionary insights into 3D genome organization and epigenetic landscape of Vigna mungo.</title>
        <authorList>
            <person name="Junaid A."/>
            <person name="Singh B."/>
            <person name="Bhatia S."/>
        </authorList>
    </citation>
    <scope>NUCLEOTIDE SEQUENCE [LARGE SCALE GENOMIC DNA]</scope>
    <source>
        <strain evidence="1">Urdbean</strain>
    </source>
</reference>
<dbReference type="AlphaFoldDB" id="A0AAQ3NV50"/>
<organism evidence="1 2">
    <name type="scientific">Vigna mungo</name>
    <name type="common">Black gram</name>
    <name type="synonym">Phaseolus mungo</name>
    <dbReference type="NCBI Taxonomy" id="3915"/>
    <lineage>
        <taxon>Eukaryota</taxon>
        <taxon>Viridiplantae</taxon>
        <taxon>Streptophyta</taxon>
        <taxon>Embryophyta</taxon>
        <taxon>Tracheophyta</taxon>
        <taxon>Spermatophyta</taxon>
        <taxon>Magnoliopsida</taxon>
        <taxon>eudicotyledons</taxon>
        <taxon>Gunneridae</taxon>
        <taxon>Pentapetalae</taxon>
        <taxon>rosids</taxon>
        <taxon>fabids</taxon>
        <taxon>Fabales</taxon>
        <taxon>Fabaceae</taxon>
        <taxon>Papilionoideae</taxon>
        <taxon>50 kb inversion clade</taxon>
        <taxon>NPAAA clade</taxon>
        <taxon>indigoferoid/millettioid clade</taxon>
        <taxon>Phaseoleae</taxon>
        <taxon>Vigna</taxon>
    </lineage>
</organism>
<protein>
    <submittedName>
        <fullName evidence="1">Uncharacterized protein</fullName>
    </submittedName>
</protein>
<dbReference type="Proteomes" id="UP001374535">
    <property type="component" value="Chromosome 4"/>
</dbReference>
<accession>A0AAQ3NV50</accession>
<proteinExistence type="predicted"/>